<dbReference type="Proteomes" id="UP000198921">
    <property type="component" value="Unassembled WGS sequence"/>
</dbReference>
<dbReference type="RefSeq" id="WP_170856564.1">
    <property type="nucleotide sequence ID" value="NZ_FNOT01000001.1"/>
</dbReference>
<sequence length="55" mass="6195">MSTQSQYPDSRTEPQAARGWIADTVAEGDAEERADIEEDRRRQRDLDDTELGGEA</sequence>
<evidence type="ECO:0000256" key="1">
    <source>
        <dbReference type="SAM" id="MobiDB-lite"/>
    </source>
</evidence>
<proteinExistence type="predicted"/>
<feature type="region of interest" description="Disordered" evidence="1">
    <location>
        <begin position="1"/>
        <end position="55"/>
    </location>
</feature>
<feature type="compositionally biased region" description="Acidic residues" evidence="1">
    <location>
        <begin position="26"/>
        <end position="37"/>
    </location>
</feature>
<organism evidence="2 3">
    <name type="scientific">Geodermatophilus africanus</name>
    <dbReference type="NCBI Taxonomy" id="1137993"/>
    <lineage>
        <taxon>Bacteria</taxon>
        <taxon>Bacillati</taxon>
        <taxon>Actinomycetota</taxon>
        <taxon>Actinomycetes</taxon>
        <taxon>Geodermatophilales</taxon>
        <taxon>Geodermatophilaceae</taxon>
        <taxon>Geodermatophilus</taxon>
    </lineage>
</organism>
<evidence type="ECO:0000313" key="2">
    <source>
        <dbReference type="EMBL" id="SDX28970.1"/>
    </source>
</evidence>
<protein>
    <submittedName>
        <fullName evidence="2">Uncharacterized protein</fullName>
    </submittedName>
</protein>
<gene>
    <name evidence="2" type="ORF">SAMN05660209_00049</name>
</gene>
<dbReference type="AlphaFoldDB" id="A0A1H3AGX8"/>
<name>A0A1H3AGX8_9ACTN</name>
<accession>A0A1H3AGX8</accession>
<reference evidence="3" key="1">
    <citation type="submission" date="2016-10" db="EMBL/GenBank/DDBJ databases">
        <authorList>
            <person name="Varghese N."/>
            <person name="Submissions S."/>
        </authorList>
    </citation>
    <scope>NUCLEOTIDE SEQUENCE [LARGE SCALE GENOMIC DNA]</scope>
    <source>
        <strain evidence="3">DSM 45422</strain>
    </source>
</reference>
<dbReference type="EMBL" id="FNOT01000001">
    <property type="protein sequence ID" value="SDX28970.1"/>
    <property type="molecule type" value="Genomic_DNA"/>
</dbReference>
<evidence type="ECO:0000313" key="3">
    <source>
        <dbReference type="Proteomes" id="UP000198921"/>
    </source>
</evidence>
<keyword evidence="3" id="KW-1185">Reference proteome</keyword>